<dbReference type="AlphaFoldDB" id="A0AAD7AQR4"/>
<sequence length="101" mass="11195">MLRGSHRARYTWFGFEGGWEARKGVDTKKAAAESVAEGKDLESGGTTTPQGELSMTEKTPVAIPVRKHKALTAGMEDDDETWFIARSVALEFRLYSIFLAK</sequence>
<reference evidence="2" key="1">
    <citation type="submission" date="2023-03" db="EMBL/GenBank/DDBJ databases">
        <title>Massive genome expansion in bonnet fungi (Mycena s.s.) driven by repeated elements and novel gene families across ecological guilds.</title>
        <authorList>
            <consortium name="Lawrence Berkeley National Laboratory"/>
            <person name="Harder C.B."/>
            <person name="Miyauchi S."/>
            <person name="Viragh M."/>
            <person name="Kuo A."/>
            <person name="Thoen E."/>
            <person name="Andreopoulos B."/>
            <person name="Lu D."/>
            <person name="Skrede I."/>
            <person name="Drula E."/>
            <person name="Henrissat B."/>
            <person name="Morin E."/>
            <person name="Kohler A."/>
            <person name="Barry K."/>
            <person name="LaButti K."/>
            <person name="Morin E."/>
            <person name="Salamov A."/>
            <person name="Lipzen A."/>
            <person name="Mereny Z."/>
            <person name="Hegedus B."/>
            <person name="Baldrian P."/>
            <person name="Stursova M."/>
            <person name="Weitz H."/>
            <person name="Taylor A."/>
            <person name="Grigoriev I.V."/>
            <person name="Nagy L.G."/>
            <person name="Martin F."/>
            <person name="Kauserud H."/>
        </authorList>
    </citation>
    <scope>NUCLEOTIDE SEQUENCE</scope>
    <source>
        <strain evidence="2">CBHHK002</strain>
    </source>
</reference>
<keyword evidence="3" id="KW-1185">Reference proteome</keyword>
<dbReference type="Proteomes" id="UP001218218">
    <property type="component" value="Unassembled WGS sequence"/>
</dbReference>
<name>A0AAD7AQR4_9AGAR</name>
<dbReference type="EMBL" id="JARIHO010000002">
    <property type="protein sequence ID" value="KAJ7366207.1"/>
    <property type="molecule type" value="Genomic_DNA"/>
</dbReference>
<evidence type="ECO:0000313" key="2">
    <source>
        <dbReference type="EMBL" id="KAJ7366207.1"/>
    </source>
</evidence>
<feature type="compositionally biased region" description="Polar residues" evidence="1">
    <location>
        <begin position="44"/>
        <end position="54"/>
    </location>
</feature>
<comment type="caution">
    <text evidence="2">The sequence shown here is derived from an EMBL/GenBank/DDBJ whole genome shotgun (WGS) entry which is preliminary data.</text>
</comment>
<feature type="compositionally biased region" description="Basic and acidic residues" evidence="1">
    <location>
        <begin position="31"/>
        <end position="42"/>
    </location>
</feature>
<gene>
    <name evidence="2" type="ORF">DFH08DRAFT_948251</name>
</gene>
<feature type="region of interest" description="Disordered" evidence="1">
    <location>
        <begin position="31"/>
        <end position="54"/>
    </location>
</feature>
<organism evidence="2 3">
    <name type="scientific">Mycena albidolilacea</name>
    <dbReference type="NCBI Taxonomy" id="1033008"/>
    <lineage>
        <taxon>Eukaryota</taxon>
        <taxon>Fungi</taxon>
        <taxon>Dikarya</taxon>
        <taxon>Basidiomycota</taxon>
        <taxon>Agaricomycotina</taxon>
        <taxon>Agaricomycetes</taxon>
        <taxon>Agaricomycetidae</taxon>
        <taxon>Agaricales</taxon>
        <taxon>Marasmiineae</taxon>
        <taxon>Mycenaceae</taxon>
        <taxon>Mycena</taxon>
    </lineage>
</organism>
<protein>
    <submittedName>
        <fullName evidence="2">Uncharacterized protein</fullName>
    </submittedName>
</protein>
<proteinExistence type="predicted"/>
<evidence type="ECO:0000256" key="1">
    <source>
        <dbReference type="SAM" id="MobiDB-lite"/>
    </source>
</evidence>
<accession>A0AAD7AQR4</accession>
<evidence type="ECO:0000313" key="3">
    <source>
        <dbReference type="Proteomes" id="UP001218218"/>
    </source>
</evidence>